<dbReference type="EMBL" id="UXHF01000023">
    <property type="protein sequence ID" value="VDC49785.1"/>
    <property type="molecule type" value="Genomic_DNA"/>
</dbReference>
<protein>
    <recommendedName>
        <fullName evidence="4">AlpA family phage regulatory protein</fullName>
    </recommendedName>
</protein>
<keyword evidence="3" id="KW-1185">Reference proteome</keyword>
<accession>A0A7Z9C564</accession>
<comment type="caution">
    <text evidence="2">The sequence shown here is derived from an EMBL/GenBank/DDBJ whole genome shotgun (WGS) entry which is preliminary data.</text>
</comment>
<proteinExistence type="predicted"/>
<evidence type="ECO:0008006" key="4">
    <source>
        <dbReference type="Google" id="ProtNLM"/>
    </source>
</evidence>
<name>A0A7Z9C564_9CAUL</name>
<evidence type="ECO:0000313" key="3">
    <source>
        <dbReference type="Proteomes" id="UP000289220"/>
    </source>
</evidence>
<feature type="region of interest" description="Disordered" evidence="1">
    <location>
        <begin position="68"/>
        <end position="142"/>
    </location>
</feature>
<gene>
    <name evidence="2" type="ORF">BREV_BREV_01431</name>
</gene>
<dbReference type="Pfam" id="PF05930">
    <property type="entry name" value="Phage_AlpA"/>
    <property type="match status" value="1"/>
</dbReference>
<dbReference type="AlphaFoldDB" id="A0A7Z9C564"/>
<reference evidence="2 3" key="1">
    <citation type="submission" date="2018-11" db="EMBL/GenBank/DDBJ databases">
        <authorList>
            <person name="Peiro R."/>
            <person name="Begona"/>
            <person name="Cbmso G."/>
            <person name="Lopez M."/>
            <person name="Gonzalez S."/>
            <person name="Sacristan E."/>
            <person name="Castillo E."/>
        </authorList>
    </citation>
    <scope>NUCLEOTIDE SEQUENCE [LARGE SCALE GENOMIC DNA]</scope>
    <source>
        <strain evidence="2">Brev_genome</strain>
    </source>
</reference>
<organism evidence="2 3">
    <name type="scientific">Brevundimonas mediterranea</name>
    <dbReference type="NCBI Taxonomy" id="74329"/>
    <lineage>
        <taxon>Bacteria</taxon>
        <taxon>Pseudomonadati</taxon>
        <taxon>Pseudomonadota</taxon>
        <taxon>Alphaproteobacteria</taxon>
        <taxon>Caulobacterales</taxon>
        <taxon>Caulobacteraceae</taxon>
        <taxon>Brevundimonas</taxon>
    </lineage>
</organism>
<dbReference type="Proteomes" id="UP000289220">
    <property type="component" value="Unassembled WGS sequence"/>
</dbReference>
<evidence type="ECO:0000313" key="2">
    <source>
        <dbReference type="EMBL" id="VDC49785.1"/>
    </source>
</evidence>
<feature type="compositionally biased region" description="Low complexity" evidence="1">
    <location>
        <begin position="73"/>
        <end position="89"/>
    </location>
</feature>
<dbReference type="InterPro" id="IPR010260">
    <property type="entry name" value="AlpA"/>
</dbReference>
<evidence type="ECO:0000256" key="1">
    <source>
        <dbReference type="SAM" id="MobiDB-lite"/>
    </source>
</evidence>
<sequence>MTPDPVEDPVQVGGKDDRLLSWDQVEHIASISRSTAWRMERDGLFPGRVRISAGRVGWWESELNAWKRSRNDPLPSAPSRKPARAPRLPGMARSMPTPKSVAAPDIGGEKPAFQNHLSEQVHPVKQRGRRSPASVDQIDFGF</sequence>
<dbReference type="RefSeq" id="WP_154725985.1">
    <property type="nucleotide sequence ID" value="NZ_UXHF01000023.1"/>
</dbReference>